<dbReference type="Proteomes" id="UP000217431">
    <property type="component" value="Chromosome I"/>
</dbReference>
<gene>
    <name evidence="2" type="ORF">PIOMA14_I_0318</name>
</gene>
<feature type="transmembrane region" description="Helical" evidence="1">
    <location>
        <begin position="6"/>
        <end position="25"/>
    </location>
</feature>
<sequence>MEEQVSIIVTVLAALLTGGFLMIFIESQQVANNMAERFHFIMRPFFHSFTNYARFISSFKTCFSFRGIESEGYMKRLKDDLEQISRIGGKSIIAGQEYPSDYFTAKQLGSICETINDVWYCIDKDYHGFQKIEFDTHHAEMFSEHTIGYLGEISPKYKGIELTKDLLGKVSGDFYVDFYQPIEHVLPHYEYWSKKEKEFKTIAMITIIITLLTMLLLLLLRCYIPIWVLTSLCVLCCGLLLFELYKLMRLEDLTKKIMR</sequence>
<proteinExistence type="predicted"/>
<keyword evidence="1" id="KW-1133">Transmembrane helix</keyword>
<feature type="transmembrane region" description="Helical" evidence="1">
    <location>
        <begin position="226"/>
        <end position="245"/>
    </location>
</feature>
<evidence type="ECO:0000256" key="1">
    <source>
        <dbReference type="SAM" id="Phobius"/>
    </source>
</evidence>
<organism evidence="2 3">
    <name type="scientific">Prevotella intermedia</name>
    <dbReference type="NCBI Taxonomy" id="28131"/>
    <lineage>
        <taxon>Bacteria</taxon>
        <taxon>Pseudomonadati</taxon>
        <taxon>Bacteroidota</taxon>
        <taxon>Bacteroidia</taxon>
        <taxon>Bacteroidales</taxon>
        <taxon>Prevotellaceae</taxon>
        <taxon>Prevotella</taxon>
    </lineage>
</organism>
<reference evidence="2 3" key="1">
    <citation type="journal article" date="2016" name="DNA Res.">
        <title>The complete genome sequencing of Prevotella intermedia strain OMA14 and a subsequent fine-scale, intra-species genomic comparison reveal an unusual amplification of conjugative and mobile transposons and identify a novel Prevotella-lineage-specific repeat.</title>
        <authorList>
            <person name="Naito M."/>
            <person name="Ogura Y."/>
            <person name="Itoh T."/>
            <person name="Shoji M."/>
            <person name="Okamoto M."/>
            <person name="Hayashi T."/>
            <person name="Nakayama K."/>
        </authorList>
    </citation>
    <scope>NUCLEOTIDE SEQUENCE [LARGE SCALE GENOMIC DNA]</scope>
    <source>
        <strain evidence="2 3">OMA14</strain>
    </source>
</reference>
<evidence type="ECO:0000313" key="2">
    <source>
        <dbReference type="EMBL" id="BAU16826.1"/>
    </source>
</evidence>
<feature type="transmembrane region" description="Helical" evidence="1">
    <location>
        <begin position="201"/>
        <end position="220"/>
    </location>
</feature>
<evidence type="ECO:0000313" key="3">
    <source>
        <dbReference type="Proteomes" id="UP000217431"/>
    </source>
</evidence>
<name>A0A0S3UH95_PREIN</name>
<protein>
    <submittedName>
        <fullName evidence="2">Uncharacterized protein</fullName>
    </submittedName>
</protein>
<keyword evidence="1" id="KW-0812">Transmembrane</keyword>
<accession>A0A0S3UH95</accession>
<keyword evidence="1" id="KW-0472">Membrane</keyword>
<dbReference type="EMBL" id="AP014597">
    <property type="protein sequence ID" value="BAU16826.1"/>
    <property type="molecule type" value="Genomic_DNA"/>
</dbReference>
<dbReference type="AlphaFoldDB" id="A0A0S3UH95"/>
<dbReference type="RefSeq" id="WP_096404914.1">
    <property type="nucleotide sequence ID" value="NZ_AP014597.1"/>
</dbReference>